<keyword evidence="5 6" id="KW-0472">Membrane</keyword>
<comment type="caution">
    <text evidence="8">The sequence shown here is derived from an EMBL/GenBank/DDBJ whole genome shotgun (WGS) entry which is preliminary data.</text>
</comment>
<dbReference type="InterPro" id="IPR011701">
    <property type="entry name" value="MFS"/>
</dbReference>
<organism evidence="8 9">
    <name type="scientific">Mariniphaga sediminis</name>
    <dbReference type="NCBI Taxonomy" id="1628158"/>
    <lineage>
        <taxon>Bacteria</taxon>
        <taxon>Pseudomonadati</taxon>
        <taxon>Bacteroidota</taxon>
        <taxon>Bacteroidia</taxon>
        <taxon>Marinilabiliales</taxon>
        <taxon>Prolixibacteraceae</taxon>
        <taxon>Mariniphaga</taxon>
    </lineage>
</organism>
<keyword evidence="4 6" id="KW-1133">Transmembrane helix</keyword>
<comment type="subcellular location">
    <subcellularLocation>
        <location evidence="1">Membrane</location>
        <topology evidence="1">Multi-pass membrane protein</topology>
    </subcellularLocation>
</comment>
<dbReference type="Gene3D" id="1.20.1250.20">
    <property type="entry name" value="MFS general substrate transporter like domains"/>
    <property type="match status" value="2"/>
</dbReference>
<evidence type="ECO:0000313" key="9">
    <source>
        <dbReference type="Proteomes" id="UP000266441"/>
    </source>
</evidence>
<feature type="transmembrane region" description="Helical" evidence="6">
    <location>
        <begin position="416"/>
        <end position="437"/>
    </location>
</feature>
<feature type="transmembrane region" description="Helical" evidence="6">
    <location>
        <begin position="324"/>
        <end position="342"/>
    </location>
</feature>
<reference evidence="8 9" key="1">
    <citation type="journal article" date="2015" name="Int. J. Syst. Evol. Microbiol.">
        <title>Mariniphaga sediminis sp. nov., isolated from coastal sediment.</title>
        <authorList>
            <person name="Wang F.Q."/>
            <person name="Shen Q.Y."/>
            <person name="Chen G.J."/>
            <person name="Du Z.J."/>
        </authorList>
    </citation>
    <scope>NUCLEOTIDE SEQUENCE [LARGE SCALE GENOMIC DNA]</scope>
    <source>
        <strain evidence="8 9">SY21</strain>
    </source>
</reference>
<feature type="transmembrane region" description="Helical" evidence="6">
    <location>
        <begin position="238"/>
        <end position="264"/>
    </location>
</feature>
<keyword evidence="2" id="KW-0813">Transport</keyword>
<feature type="transmembrane region" description="Helical" evidence="6">
    <location>
        <begin position="104"/>
        <end position="127"/>
    </location>
</feature>
<proteinExistence type="predicted"/>
<sequence>MNDQKTMNRWLVVFGAILIQLALGAIYAWSVFTPKLTDAEGAYRFSAGEAAWIFSAGLFFFALVMIWAGRKLATIGPQKLAMAGGLILGLGYVLAGFFGNSFIAQLLFIGIIGGSGIGLAYVVPIAVGVKWFPDRKGMLTGLAVAGFGFGATIWVKWAGSWGGGLLNNLELFGLDAIRSVFVLYGIIFAAMVLIGSLVMKDPPQGWLPKGYAPPEANSVKASGHLNFETGEMLKTPQFYMLFFTFVFSALAGLMVIYCIKLFGIDALTYSELGSLNPSNPEFKTTMTWASSVAGTAMATYAILNGLGRIIWGILSDKIGRRVSLFLMCLLQGVIMLLLYRLGATTVTFIVAAAIIGFNFGGNFALFPAATADFFGNKTVGKNYGFVFFAYGIAGIAGPQIAGVFKDAAQNAETPSAWLTPFIIAGVACIVGAFLILMTKPPKR</sequence>
<dbReference type="InterPro" id="IPR036259">
    <property type="entry name" value="MFS_trans_sf"/>
</dbReference>
<evidence type="ECO:0000259" key="7">
    <source>
        <dbReference type="PROSITE" id="PS50850"/>
    </source>
</evidence>
<dbReference type="EMBL" id="QWET01000021">
    <property type="protein sequence ID" value="RIH63376.1"/>
    <property type="molecule type" value="Genomic_DNA"/>
</dbReference>
<dbReference type="RefSeq" id="WP_119351642.1">
    <property type="nucleotide sequence ID" value="NZ_QWET01000021.1"/>
</dbReference>
<feature type="transmembrane region" description="Helical" evidence="6">
    <location>
        <begin position="139"/>
        <end position="157"/>
    </location>
</feature>
<keyword evidence="9" id="KW-1185">Reference proteome</keyword>
<evidence type="ECO:0000313" key="8">
    <source>
        <dbReference type="EMBL" id="RIH63376.1"/>
    </source>
</evidence>
<protein>
    <submittedName>
        <fullName evidence="8">MFS transporter</fullName>
    </submittedName>
</protein>
<dbReference type="PANTHER" id="PTHR43385:SF1">
    <property type="entry name" value="RIBOFLAVIN TRANSPORTER RIBJ"/>
    <property type="match status" value="1"/>
</dbReference>
<name>A0A399CVY0_9BACT</name>
<feature type="transmembrane region" description="Helical" evidence="6">
    <location>
        <begin position="80"/>
        <end position="98"/>
    </location>
</feature>
<feature type="transmembrane region" description="Helical" evidence="6">
    <location>
        <begin position="50"/>
        <end position="68"/>
    </location>
</feature>
<feature type="transmembrane region" description="Helical" evidence="6">
    <location>
        <begin position="12"/>
        <end position="30"/>
    </location>
</feature>
<evidence type="ECO:0000256" key="4">
    <source>
        <dbReference type="ARBA" id="ARBA00022989"/>
    </source>
</evidence>
<feature type="transmembrane region" description="Helical" evidence="6">
    <location>
        <begin position="383"/>
        <end position="404"/>
    </location>
</feature>
<dbReference type="Proteomes" id="UP000266441">
    <property type="component" value="Unassembled WGS sequence"/>
</dbReference>
<dbReference type="SUPFAM" id="SSF103473">
    <property type="entry name" value="MFS general substrate transporter"/>
    <property type="match status" value="1"/>
</dbReference>
<dbReference type="OrthoDB" id="9793415at2"/>
<dbReference type="PANTHER" id="PTHR43385">
    <property type="entry name" value="RIBOFLAVIN TRANSPORTER RIBJ"/>
    <property type="match status" value="1"/>
</dbReference>
<feature type="transmembrane region" description="Helical" evidence="6">
    <location>
        <begin position="177"/>
        <end position="199"/>
    </location>
</feature>
<dbReference type="CDD" id="cd17353">
    <property type="entry name" value="MFS_OFA_like"/>
    <property type="match status" value="1"/>
</dbReference>
<evidence type="ECO:0000256" key="6">
    <source>
        <dbReference type="SAM" id="Phobius"/>
    </source>
</evidence>
<accession>A0A399CVY0</accession>
<dbReference type="GO" id="GO:0016020">
    <property type="term" value="C:membrane"/>
    <property type="evidence" value="ECO:0007669"/>
    <property type="project" value="UniProtKB-SubCell"/>
</dbReference>
<feature type="transmembrane region" description="Helical" evidence="6">
    <location>
        <begin position="348"/>
        <end position="371"/>
    </location>
</feature>
<dbReference type="InterPro" id="IPR052983">
    <property type="entry name" value="MFS_Riboflavin_Transporter"/>
</dbReference>
<keyword evidence="3 6" id="KW-0812">Transmembrane</keyword>
<dbReference type="AlphaFoldDB" id="A0A399CVY0"/>
<dbReference type="Pfam" id="PF07690">
    <property type="entry name" value="MFS_1"/>
    <property type="match status" value="2"/>
</dbReference>
<evidence type="ECO:0000256" key="5">
    <source>
        <dbReference type="ARBA" id="ARBA00023136"/>
    </source>
</evidence>
<dbReference type="InterPro" id="IPR020846">
    <property type="entry name" value="MFS_dom"/>
</dbReference>
<gene>
    <name evidence="8" type="ORF">D1164_19790</name>
</gene>
<evidence type="ECO:0000256" key="1">
    <source>
        <dbReference type="ARBA" id="ARBA00004141"/>
    </source>
</evidence>
<feature type="domain" description="Major facilitator superfamily (MFS) profile" evidence="7">
    <location>
        <begin position="244"/>
        <end position="443"/>
    </location>
</feature>
<dbReference type="GO" id="GO:0022857">
    <property type="term" value="F:transmembrane transporter activity"/>
    <property type="evidence" value="ECO:0007669"/>
    <property type="project" value="InterPro"/>
</dbReference>
<evidence type="ECO:0000256" key="3">
    <source>
        <dbReference type="ARBA" id="ARBA00022692"/>
    </source>
</evidence>
<evidence type="ECO:0000256" key="2">
    <source>
        <dbReference type="ARBA" id="ARBA00022448"/>
    </source>
</evidence>
<dbReference type="PROSITE" id="PS50850">
    <property type="entry name" value="MFS"/>
    <property type="match status" value="1"/>
</dbReference>